<dbReference type="SUPFAM" id="SSF51197">
    <property type="entry name" value="Clavaminate synthase-like"/>
    <property type="match status" value="1"/>
</dbReference>
<feature type="domain" description="Fe2OG dioxygenase" evidence="1">
    <location>
        <begin position="370"/>
        <end position="486"/>
    </location>
</feature>
<reference evidence="3" key="1">
    <citation type="submission" date="2021-01" db="EMBL/GenBank/DDBJ databases">
        <authorList>
            <person name="Corre E."/>
            <person name="Pelletier E."/>
            <person name="Niang G."/>
            <person name="Scheremetjew M."/>
            <person name="Finn R."/>
            <person name="Kale V."/>
            <person name="Holt S."/>
            <person name="Cochrane G."/>
            <person name="Meng A."/>
            <person name="Brown T."/>
            <person name="Cohen L."/>
        </authorList>
    </citation>
    <scope>NUCLEOTIDE SEQUENCE</scope>
    <source>
        <strain evidence="3">Pop2</strain>
    </source>
</reference>
<evidence type="ECO:0000313" key="2">
    <source>
        <dbReference type="EMBL" id="CAD9345057.1"/>
    </source>
</evidence>
<dbReference type="InterPro" id="IPR037151">
    <property type="entry name" value="AlkB-like_sf"/>
</dbReference>
<sequence length="488" mass="54958">MKNEYKSSSTSNRSVTQELQISCHTPADVLSNAGLKLLSSLSSSSPSPLEGKEKINHVMSMSSLILVRLSKLLISRDNARLHDRHHNNDGGDDDSVIWDGRNQNKSMNKILQDVCCIFAESITQNALLVSNGEGEQEQQQQQRREENYWDAPVEGIKAAAVISRILYSNSNFNANKNDKIDTKTMMTAKDTFGPLAQSFQHVNAKELDSHHLSGLRWAYDCLQCTKLQRQEEKEEGHQQRLGSDGDENTQYINSIIIDDGVFCMPAHLVDAHKELNLPFRIWPGFISSSSSNSPHLTVPNIQSEVSFLFDTITTTSTGIAVQERRGTAWQGDDPSQIPGFAYSGKIMDTKPFSPLVHHVRTKLEQKTGIQYDCCLLNLYPHGKSGMRYHIDPDQGTLWDYETAVVSIGSSRRFAFRPIAASMKEEENENQKQQQQQQRVHNFVVMNGDVTEMFGDCQTRFQHAVKTAEGKDIERTPRASLVYKKSFSK</sequence>
<protein>
    <recommendedName>
        <fullName evidence="1">Fe2OG dioxygenase domain-containing protein</fullName>
    </recommendedName>
</protein>
<evidence type="ECO:0000259" key="1">
    <source>
        <dbReference type="PROSITE" id="PS51471"/>
    </source>
</evidence>
<dbReference type="Pfam" id="PF13532">
    <property type="entry name" value="2OG-FeII_Oxy_2"/>
    <property type="match status" value="1"/>
</dbReference>
<dbReference type="InterPro" id="IPR032854">
    <property type="entry name" value="ALKBH3"/>
</dbReference>
<dbReference type="GO" id="GO:0006307">
    <property type="term" value="P:DNA alkylation repair"/>
    <property type="evidence" value="ECO:0007669"/>
    <property type="project" value="InterPro"/>
</dbReference>
<dbReference type="PANTHER" id="PTHR31212">
    <property type="entry name" value="ALPHA-KETOGLUTARATE-DEPENDENT DIOXYGENASE ALKB HOMOLOG 3"/>
    <property type="match status" value="1"/>
</dbReference>
<dbReference type="PANTHER" id="PTHR31212:SF4">
    <property type="entry name" value="ALPHA-KETOGLUTARATE-DEPENDENT DIOXYGENASE ALKB HOMOLOG 3"/>
    <property type="match status" value="1"/>
</dbReference>
<dbReference type="AlphaFoldDB" id="A0A6U3T5F4"/>
<gene>
    <name evidence="2" type="ORF">DBRI1063_LOCUS18652</name>
    <name evidence="3" type="ORF">DBRI1063_LOCUS18653</name>
</gene>
<proteinExistence type="predicted"/>
<dbReference type="GO" id="GO:0051213">
    <property type="term" value="F:dioxygenase activity"/>
    <property type="evidence" value="ECO:0007669"/>
    <property type="project" value="InterPro"/>
</dbReference>
<accession>A0A6U3T5F4</accession>
<name>A0A6U3T5F4_9STRA</name>
<organism evidence="3">
    <name type="scientific">Ditylum brightwellii</name>
    <dbReference type="NCBI Taxonomy" id="49249"/>
    <lineage>
        <taxon>Eukaryota</taxon>
        <taxon>Sar</taxon>
        <taxon>Stramenopiles</taxon>
        <taxon>Ochrophyta</taxon>
        <taxon>Bacillariophyta</taxon>
        <taxon>Mediophyceae</taxon>
        <taxon>Lithodesmiophycidae</taxon>
        <taxon>Lithodesmiales</taxon>
        <taxon>Lithodesmiaceae</taxon>
        <taxon>Ditylum</taxon>
    </lineage>
</organism>
<dbReference type="InterPro" id="IPR005123">
    <property type="entry name" value="Oxoglu/Fe-dep_dioxygenase_dom"/>
</dbReference>
<dbReference type="Gene3D" id="2.60.120.590">
    <property type="entry name" value="Alpha-ketoglutarate-dependent dioxygenase AlkB-like"/>
    <property type="match status" value="1"/>
</dbReference>
<evidence type="ECO:0000313" key="3">
    <source>
        <dbReference type="EMBL" id="CAD9345058.1"/>
    </source>
</evidence>
<dbReference type="PROSITE" id="PS51471">
    <property type="entry name" value="FE2OG_OXY"/>
    <property type="match status" value="1"/>
</dbReference>
<dbReference type="EMBL" id="HBGN01028928">
    <property type="protein sequence ID" value="CAD9345057.1"/>
    <property type="molecule type" value="Transcribed_RNA"/>
</dbReference>
<dbReference type="InterPro" id="IPR027450">
    <property type="entry name" value="AlkB-like"/>
</dbReference>
<dbReference type="EMBL" id="HBGN01028929">
    <property type="protein sequence ID" value="CAD9345058.1"/>
    <property type="molecule type" value="Transcribed_RNA"/>
</dbReference>